<protein>
    <submittedName>
        <fullName evidence="1">Uncharacterized protein</fullName>
    </submittedName>
</protein>
<sequence>MKFFLIIFFISVTTAFSQELTLVNKAALQVDHFVGFDAYKHIYFIKNGALHKEGDLGKFVFQDFQLGPIASVDIINPLNVVVFYAEMNTVVFLDNRLNEKERINFNDLPSFLNISAATNAGNNKLWIFNTNTQQLELYHYRNQQQTQVSQPFKGKFITQVSNFNTCTILTNTHLRQINLYGSLLSEIKLEDYKSIVQNNEKIVAVKDNSLFLINENAVNRLSFTFNENPIKDLQLTQDFLYIYDSKILYTFTLTQPK</sequence>
<keyword evidence="2" id="KW-1185">Reference proteome</keyword>
<proteinExistence type="predicted"/>
<dbReference type="RefSeq" id="WP_219053615.1">
    <property type="nucleotide sequence ID" value="NZ_JAHWDP010000008.1"/>
</dbReference>
<name>A0A9X1FR85_9FLAO</name>
<comment type="caution">
    <text evidence="1">The sequence shown here is derived from an EMBL/GenBank/DDBJ whole genome shotgun (WGS) entry which is preliminary data.</text>
</comment>
<dbReference type="EMBL" id="JAHWDP010000008">
    <property type="protein sequence ID" value="MBW2939090.1"/>
    <property type="molecule type" value="Genomic_DNA"/>
</dbReference>
<dbReference type="AlphaFoldDB" id="A0A9X1FR85"/>
<evidence type="ECO:0000313" key="1">
    <source>
        <dbReference type="EMBL" id="MBW2939090.1"/>
    </source>
</evidence>
<reference evidence="1" key="1">
    <citation type="submission" date="2021-07" db="EMBL/GenBank/DDBJ databases">
        <title>Aureisphaera sp. CAU 1614 isolated from sea sediment.</title>
        <authorList>
            <person name="Kim W."/>
        </authorList>
    </citation>
    <scope>NUCLEOTIDE SEQUENCE</scope>
    <source>
        <strain evidence="1">CAU 1614</strain>
    </source>
</reference>
<dbReference type="Proteomes" id="UP001138686">
    <property type="component" value="Unassembled WGS sequence"/>
</dbReference>
<gene>
    <name evidence="1" type="ORF">KXJ69_13320</name>
</gene>
<accession>A0A9X1FR85</accession>
<organism evidence="1 2">
    <name type="scientific">Halomarinibacterium sedimenti</name>
    <dbReference type="NCBI Taxonomy" id="2857106"/>
    <lineage>
        <taxon>Bacteria</taxon>
        <taxon>Pseudomonadati</taxon>
        <taxon>Bacteroidota</taxon>
        <taxon>Flavobacteriia</taxon>
        <taxon>Flavobacteriales</taxon>
        <taxon>Flavobacteriaceae</taxon>
        <taxon>Halomarinibacterium</taxon>
    </lineage>
</organism>
<evidence type="ECO:0000313" key="2">
    <source>
        <dbReference type="Proteomes" id="UP001138686"/>
    </source>
</evidence>